<dbReference type="EMBL" id="CAKJTG010000001">
    <property type="protein sequence ID" value="CAG9606391.1"/>
    <property type="molecule type" value="Genomic_DNA"/>
</dbReference>
<proteinExistence type="predicted"/>
<dbReference type="InterPro" id="IPR016024">
    <property type="entry name" value="ARM-type_fold"/>
</dbReference>
<comment type="caution">
    <text evidence="1">The sequence shown here is derived from an EMBL/GenBank/DDBJ whole genome shotgun (WGS) entry which is preliminary data.</text>
</comment>
<protein>
    <recommendedName>
        <fullName evidence="3">HEAT repeat domain-containing protein</fullName>
    </recommendedName>
</protein>
<evidence type="ECO:0008006" key="3">
    <source>
        <dbReference type="Google" id="ProtNLM"/>
    </source>
</evidence>
<sequence>MNNKEAKIELPENYDELKRAASRTSSWRDRLDAIDELGQWKSSQTIEILKNRMSNDPVYKIRKAAFHRLQAFGENVQLPPQIKGDLVKGVTKILVRIKKSLPEGHTYEEFKEKLKKMRVDVYDTYEGDKGADFDNWLKTLWLGL</sequence>
<evidence type="ECO:0000313" key="2">
    <source>
        <dbReference type="Proteomes" id="UP000789845"/>
    </source>
</evidence>
<dbReference type="RefSeq" id="WP_230494680.1">
    <property type="nucleotide sequence ID" value="NZ_CAKJTG010000001.1"/>
</dbReference>
<gene>
    <name evidence="1" type="ORF">NEOCIP111885_00079</name>
</gene>
<keyword evidence="2" id="KW-1185">Reference proteome</keyword>
<evidence type="ECO:0000313" key="1">
    <source>
        <dbReference type="EMBL" id="CAG9606391.1"/>
    </source>
</evidence>
<name>A0A9C7L8J4_9BACI</name>
<dbReference type="Proteomes" id="UP000789845">
    <property type="component" value="Unassembled WGS sequence"/>
</dbReference>
<dbReference type="AlphaFoldDB" id="A0A9C7L8J4"/>
<accession>A0A9C7L8J4</accession>
<organism evidence="1 2">
    <name type="scientific">Pseudoneobacillus rhizosphaerae</name>
    <dbReference type="NCBI Taxonomy" id="2880968"/>
    <lineage>
        <taxon>Bacteria</taxon>
        <taxon>Bacillati</taxon>
        <taxon>Bacillota</taxon>
        <taxon>Bacilli</taxon>
        <taxon>Bacillales</taxon>
        <taxon>Bacillaceae</taxon>
        <taxon>Pseudoneobacillus</taxon>
    </lineage>
</organism>
<dbReference type="SUPFAM" id="SSF48371">
    <property type="entry name" value="ARM repeat"/>
    <property type="match status" value="1"/>
</dbReference>
<reference evidence="1" key="1">
    <citation type="submission" date="2021-10" db="EMBL/GenBank/DDBJ databases">
        <authorList>
            <person name="Criscuolo A."/>
        </authorList>
    </citation>
    <scope>NUCLEOTIDE SEQUENCE</scope>
    <source>
        <strain evidence="1">CIP111885</strain>
    </source>
</reference>